<dbReference type="Proteomes" id="UP001596250">
    <property type="component" value="Unassembled WGS sequence"/>
</dbReference>
<gene>
    <name evidence="2" type="ORF">ACFPXP_08010</name>
</gene>
<organism evidence="2 3">
    <name type="scientific">Marinicrinis lubricantis</name>
    <dbReference type="NCBI Taxonomy" id="2086470"/>
    <lineage>
        <taxon>Bacteria</taxon>
        <taxon>Bacillati</taxon>
        <taxon>Bacillota</taxon>
        <taxon>Bacilli</taxon>
        <taxon>Bacillales</taxon>
        <taxon>Paenibacillaceae</taxon>
    </lineage>
</organism>
<protein>
    <recommendedName>
        <fullName evidence="4">DUF3784 domain-containing protein</fullName>
    </recommendedName>
</protein>
<feature type="transmembrane region" description="Helical" evidence="1">
    <location>
        <begin position="69"/>
        <end position="91"/>
    </location>
</feature>
<evidence type="ECO:0000256" key="1">
    <source>
        <dbReference type="SAM" id="Phobius"/>
    </source>
</evidence>
<name>A0ABW1IMW4_9BACL</name>
<dbReference type="EMBL" id="JBHSQV010000057">
    <property type="protein sequence ID" value="MFC5986376.1"/>
    <property type="molecule type" value="Genomic_DNA"/>
</dbReference>
<keyword evidence="1" id="KW-1133">Transmembrane helix</keyword>
<dbReference type="RefSeq" id="WP_379893714.1">
    <property type="nucleotide sequence ID" value="NZ_JBHSQV010000057.1"/>
</dbReference>
<evidence type="ECO:0000313" key="2">
    <source>
        <dbReference type="EMBL" id="MFC5986376.1"/>
    </source>
</evidence>
<comment type="caution">
    <text evidence="2">The sequence shown here is derived from an EMBL/GenBank/DDBJ whole genome shotgun (WGS) entry which is preliminary data.</text>
</comment>
<sequence length="102" mass="11744">MFAQIFLGIWMLVRGLCHLFKLNFLLRKSVMHTLSEEELASFHRGLVLPYILLGMTFIIMGIVESKDILSMPLFLAIYIILGAVSLTLILINNKKHSGYYIW</sequence>
<evidence type="ECO:0000313" key="3">
    <source>
        <dbReference type="Proteomes" id="UP001596250"/>
    </source>
</evidence>
<keyword evidence="1" id="KW-0812">Transmembrane</keyword>
<accession>A0ABW1IMW4</accession>
<reference evidence="3" key="1">
    <citation type="journal article" date="2019" name="Int. J. Syst. Evol. Microbiol.">
        <title>The Global Catalogue of Microorganisms (GCM) 10K type strain sequencing project: providing services to taxonomists for standard genome sequencing and annotation.</title>
        <authorList>
            <consortium name="The Broad Institute Genomics Platform"/>
            <consortium name="The Broad Institute Genome Sequencing Center for Infectious Disease"/>
            <person name="Wu L."/>
            <person name="Ma J."/>
        </authorList>
    </citation>
    <scope>NUCLEOTIDE SEQUENCE [LARGE SCALE GENOMIC DNA]</scope>
    <source>
        <strain evidence="3">CCM 8749</strain>
    </source>
</reference>
<evidence type="ECO:0008006" key="4">
    <source>
        <dbReference type="Google" id="ProtNLM"/>
    </source>
</evidence>
<keyword evidence="3" id="KW-1185">Reference proteome</keyword>
<keyword evidence="1" id="KW-0472">Membrane</keyword>
<feature type="transmembrane region" description="Helical" evidence="1">
    <location>
        <begin position="6"/>
        <end position="26"/>
    </location>
</feature>
<proteinExistence type="predicted"/>
<feature type="transmembrane region" description="Helical" evidence="1">
    <location>
        <begin position="46"/>
        <end position="63"/>
    </location>
</feature>